<sequence length="44" mass="4681">MPISTGDIVELESKAFATSPSKFVVQTLRITPSSASNPNSLYPV</sequence>
<evidence type="ECO:0000313" key="1">
    <source>
        <dbReference type="EMBL" id="EAQ79388.1"/>
    </source>
</evidence>
<dbReference type="EMBL" id="AANZ01000014">
    <property type="protein sequence ID" value="EAQ79388.1"/>
    <property type="molecule type" value="Genomic_DNA"/>
</dbReference>
<evidence type="ECO:0000313" key="2">
    <source>
        <dbReference type="Proteomes" id="UP000004358"/>
    </source>
</evidence>
<dbReference type="AlphaFoldDB" id="A3ZVP2"/>
<reference evidence="1 2" key="1">
    <citation type="submission" date="2006-02" db="EMBL/GenBank/DDBJ databases">
        <authorList>
            <person name="Amann R."/>
            <person name="Ferriera S."/>
            <person name="Johnson J."/>
            <person name="Kravitz S."/>
            <person name="Halpern A."/>
            <person name="Remington K."/>
            <person name="Beeson K."/>
            <person name="Tran B."/>
            <person name="Rogers Y.-H."/>
            <person name="Friedman R."/>
            <person name="Venter J.C."/>
        </authorList>
    </citation>
    <scope>NUCLEOTIDE SEQUENCE [LARGE SCALE GENOMIC DNA]</scope>
    <source>
        <strain evidence="1 2">DSM 3645</strain>
    </source>
</reference>
<gene>
    <name evidence="1" type="ORF">DSM3645_02893</name>
</gene>
<proteinExistence type="predicted"/>
<dbReference type="STRING" id="314230.DSM3645_02893"/>
<dbReference type="HOGENOM" id="CLU_3213099_0_0_0"/>
<comment type="caution">
    <text evidence="1">The sequence shown here is derived from an EMBL/GenBank/DDBJ whole genome shotgun (WGS) entry which is preliminary data.</text>
</comment>
<accession>A3ZVP2</accession>
<name>A3ZVP2_9BACT</name>
<protein>
    <submittedName>
        <fullName evidence="1">Uncharacterized protein</fullName>
    </submittedName>
</protein>
<dbReference type="Proteomes" id="UP000004358">
    <property type="component" value="Unassembled WGS sequence"/>
</dbReference>
<organism evidence="1 2">
    <name type="scientific">Blastopirellula marina DSM 3645</name>
    <dbReference type="NCBI Taxonomy" id="314230"/>
    <lineage>
        <taxon>Bacteria</taxon>
        <taxon>Pseudomonadati</taxon>
        <taxon>Planctomycetota</taxon>
        <taxon>Planctomycetia</taxon>
        <taxon>Pirellulales</taxon>
        <taxon>Pirellulaceae</taxon>
        <taxon>Blastopirellula</taxon>
    </lineage>
</organism>